<reference evidence="1 2" key="1">
    <citation type="journal article" date="2022" name="bioRxiv">
        <title>An ancient truncated duplication of the anti-Mullerian hormone receptor type 2 gene is a potential conserved master sex determinant in the Pangasiidae catfish family.</title>
        <authorList>
            <person name="Wen M."/>
            <person name="Pan Q."/>
            <person name="Jouanno E."/>
            <person name="Montfort J."/>
            <person name="Zahm M."/>
            <person name="Cabau C."/>
            <person name="Klopp C."/>
            <person name="Iampietro C."/>
            <person name="Roques C."/>
            <person name="Bouchez O."/>
            <person name="Castinel A."/>
            <person name="Donnadieu C."/>
            <person name="Parrinello H."/>
            <person name="Poncet C."/>
            <person name="Belmonte E."/>
            <person name="Gautier V."/>
            <person name="Avarre J.-C."/>
            <person name="Dugue R."/>
            <person name="Gustiano R."/>
            <person name="Ha T.T.T."/>
            <person name="Campet M."/>
            <person name="Sriphairoj K."/>
            <person name="Ribolli J."/>
            <person name="de Almeida F.L."/>
            <person name="Desvignes T."/>
            <person name="Postlethwait J.H."/>
            <person name="Bucao C.F."/>
            <person name="Robinson-Rechavi M."/>
            <person name="Bobe J."/>
            <person name="Herpin A."/>
            <person name="Guiguen Y."/>
        </authorList>
    </citation>
    <scope>NUCLEOTIDE SEQUENCE [LARGE SCALE GENOMIC DNA]</scope>
    <source>
        <strain evidence="1">YG-Dec2019</strain>
    </source>
</reference>
<dbReference type="EMBL" id="CM040455">
    <property type="protein sequence ID" value="MCI4375615.1"/>
    <property type="molecule type" value="Genomic_DNA"/>
</dbReference>
<name>A0ACC5WB87_PANGG</name>
<evidence type="ECO:0000313" key="2">
    <source>
        <dbReference type="Proteomes" id="UP000829447"/>
    </source>
</evidence>
<comment type="caution">
    <text evidence="1">The sequence shown here is derived from an EMBL/GenBank/DDBJ whole genome shotgun (WGS) entry which is preliminary data.</text>
</comment>
<accession>A0ACC5WB87</accession>
<evidence type="ECO:0000313" key="1">
    <source>
        <dbReference type="EMBL" id="MCI4375615.1"/>
    </source>
</evidence>
<protein>
    <submittedName>
        <fullName evidence="1">Uncharacterized protein</fullName>
    </submittedName>
</protein>
<sequence length="112" mass="12784">MYHFDLNDNIPKCLIRSSPGVDSVDSVKRVVQKEPIRSRLARHQQRSGWASLTKPRSLMEAHETCTVITVTLQPRSLVGLFAFRLGRLCAEPERRLLSNAFRPPGEVKWTLD</sequence>
<gene>
    <name evidence="1" type="ORF">PGIGA_G00111600</name>
</gene>
<dbReference type="Proteomes" id="UP000829447">
    <property type="component" value="Linkage Group LG2"/>
</dbReference>
<organism evidence="1 2">
    <name type="scientific">Pangasianodon gigas</name>
    <name type="common">Mekong giant catfish</name>
    <name type="synonym">Pangasius gigas</name>
    <dbReference type="NCBI Taxonomy" id="30993"/>
    <lineage>
        <taxon>Eukaryota</taxon>
        <taxon>Metazoa</taxon>
        <taxon>Chordata</taxon>
        <taxon>Craniata</taxon>
        <taxon>Vertebrata</taxon>
        <taxon>Euteleostomi</taxon>
        <taxon>Actinopterygii</taxon>
        <taxon>Neopterygii</taxon>
        <taxon>Teleostei</taxon>
        <taxon>Ostariophysi</taxon>
        <taxon>Siluriformes</taxon>
        <taxon>Pangasiidae</taxon>
        <taxon>Pangasianodon</taxon>
    </lineage>
</organism>
<proteinExistence type="predicted"/>
<keyword evidence="2" id="KW-1185">Reference proteome</keyword>